<keyword evidence="3" id="KW-1185">Reference proteome</keyword>
<protein>
    <submittedName>
        <fullName evidence="2">Uncharacterized protein</fullName>
    </submittedName>
</protein>
<dbReference type="Proteomes" id="UP001152087">
    <property type="component" value="Unassembled WGS sequence"/>
</dbReference>
<evidence type="ECO:0000313" key="3">
    <source>
        <dbReference type="Proteomes" id="UP001152087"/>
    </source>
</evidence>
<dbReference type="EMBL" id="JAOQAV010000005">
    <property type="protein sequence ID" value="KAJ4194363.1"/>
    <property type="molecule type" value="Genomic_DNA"/>
</dbReference>
<accession>A0A9W8RGC9</accession>
<gene>
    <name evidence="2" type="ORF">NW755_003119</name>
</gene>
<dbReference type="AlphaFoldDB" id="A0A9W8RGC9"/>
<evidence type="ECO:0000313" key="2">
    <source>
        <dbReference type="EMBL" id="KAJ4194363.1"/>
    </source>
</evidence>
<proteinExistence type="predicted"/>
<sequence>MATEPPERTKTVSFDWEGEDYLTTTFRDCPATSGCVIGEQSTTTTYAIETVRLDEMFGPLEETDKSNDSPDPDKETDDWFEDWFDDTGFELALNLISPECDGDRTGIDFTCFIGLFPTFYTEINRNKKDELSKELTRGDQFSAAEKRSLWSSWFAKREDKCGGYKYAFEWTGEDGKNDCLEDCIGAFGQVSAVCALAGEDGIYAEGEVDVGCGKYSYWIEEEEDDNPESTTTQKEEEEPTESATPLESSDPVCNDAADFQGHADIHKSSVESTAEQLCQRHPLIPDDKHTDDESKELGFLDEIQKDVDNANFRYSLYWIEGCVLEGDNTQSPYRPMGSGGDACPQVFFNSGMDVS</sequence>
<reference evidence="2" key="1">
    <citation type="submission" date="2022-09" db="EMBL/GenBank/DDBJ databases">
        <title>Fusarium specimens isolated from Avocado Roots.</title>
        <authorList>
            <person name="Stajich J."/>
            <person name="Roper C."/>
            <person name="Heimlech-Rivalta G."/>
        </authorList>
    </citation>
    <scope>NUCLEOTIDE SEQUENCE</scope>
    <source>
        <strain evidence="2">A02</strain>
    </source>
</reference>
<feature type="region of interest" description="Disordered" evidence="1">
    <location>
        <begin position="221"/>
        <end position="254"/>
    </location>
</feature>
<organism evidence="2 3">
    <name type="scientific">Fusarium falciforme</name>
    <dbReference type="NCBI Taxonomy" id="195108"/>
    <lineage>
        <taxon>Eukaryota</taxon>
        <taxon>Fungi</taxon>
        <taxon>Dikarya</taxon>
        <taxon>Ascomycota</taxon>
        <taxon>Pezizomycotina</taxon>
        <taxon>Sordariomycetes</taxon>
        <taxon>Hypocreomycetidae</taxon>
        <taxon>Hypocreales</taxon>
        <taxon>Nectriaceae</taxon>
        <taxon>Fusarium</taxon>
        <taxon>Fusarium solani species complex</taxon>
    </lineage>
</organism>
<name>A0A9W8RGC9_9HYPO</name>
<evidence type="ECO:0000256" key="1">
    <source>
        <dbReference type="SAM" id="MobiDB-lite"/>
    </source>
</evidence>
<comment type="caution">
    <text evidence="2">The sequence shown here is derived from an EMBL/GenBank/DDBJ whole genome shotgun (WGS) entry which is preliminary data.</text>
</comment>